<comment type="caution">
    <text evidence="6">The sequence shown here is derived from an EMBL/GenBank/DDBJ whole genome shotgun (WGS) entry which is preliminary data.</text>
</comment>
<dbReference type="EMBL" id="CACUNS010000024">
    <property type="protein sequence ID" value="CAA6128801.1"/>
    <property type="molecule type" value="Genomic_DNA"/>
</dbReference>
<evidence type="ECO:0000313" key="11">
    <source>
        <dbReference type="Proteomes" id="UP000442696"/>
    </source>
</evidence>
<evidence type="ECO:0000313" key="13">
    <source>
        <dbReference type="Proteomes" id="UP000443506"/>
    </source>
</evidence>
<dbReference type="EMBL" id="RQTC01000017">
    <property type="protein sequence ID" value="RZH95700.1"/>
    <property type="molecule type" value="Genomic_DNA"/>
</dbReference>
<dbReference type="Proteomes" id="UP000442696">
    <property type="component" value="Unassembled WGS sequence"/>
</dbReference>
<protein>
    <submittedName>
        <fullName evidence="6">Phage protein</fullName>
    </submittedName>
</protein>
<evidence type="ECO:0000313" key="2">
    <source>
        <dbReference type="EMBL" id="CAA4168528.1"/>
    </source>
</evidence>
<evidence type="ECO:0000313" key="4">
    <source>
        <dbReference type="EMBL" id="CAA4707100.1"/>
    </source>
</evidence>
<name>A0A0Z0TZC6_STAAU</name>
<organism evidence="6 15">
    <name type="scientific">Staphylococcus aureus</name>
    <dbReference type="NCBI Taxonomy" id="1280"/>
    <lineage>
        <taxon>Bacteria</taxon>
        <taxon>Bacillati</taxon>
        <taxon>Bacillota</taxon>
        <taxon>Bacilli</taxon>
        <taxon>Bacillales</taxon>
        <taxon>Staphylococcaceae</taxon>
        <taxon>Staphylococcus</taxon>
    </lineage>
</organism>
<evidence type="ECO:0000313" key="6">
    <source>
        <dbReference type="EMBL" id="CAA6391250.1"/>
    </source>
</evidence>
<dbReference type="EMBL" id="CACTOE010000031">
    <property type="protein sequence ID" value="CAA4168528.1"/>
    <property type="molecule type" value="Genomic_DNA"/>
</dbReference>
<reference evidence="11 12" key="2">
    <citation type="submission" date="2019-12" db="EMBL/GenBank/DDBJ databases">
        <authorList>
            <consortium name="Pathogen Informatics"/>
        </authorList>
    </citation>
    <scope>NUCLEOTIDE SEQUENCE [LARGE SCALE GENOMIC DNA]</scope>
    <source>
        <strain evidence="8 18">MOS105</strain>
        <strain evidence="1 14">S040_N01_C01</strain>
        <strain evidence="2 12">S087_N01_C01</strain>
        <strain evidence="7 17">SG160</strain>
        <strain evidence="5 16">T012_N10_C04</strain>
        <strain evidence="3 11">T012_N16_C08</strain>
        <strain evidence="4 13">T065_N03_C06</strain>
        <strain evidence="6 15">T197_A02_C01</strain>
    </source>
</reference>
<evidence type="ECO:0000313" key="8">
    <source>
        <dbReference type="EMBL" id="CAC8238857.1"/>
    </source>
</evidence>
<dbReference type="AlphaFoldDB" id="A0A0Z0TZC6"/>
<evidence type="ECO:0000313" key="7">
    <source>
        <dbReference type="EMBL" id="CAC5811462.1"/>
    </source>
</evidence>
<dbReference type="RefSeq" id="WP_001187008.1">
    <property type="nucleotide sequence ID" value="NZ_AP025249.1"/>
</dbReference>
<accession>A0A0Z0TZC6</accession>
<dbReference type="Proteomes" id="UP000443708">
    <property type="component" value="Unassembled WGS sequence"/>
</dbReference>
<evidence type="ECO:0000313" key="15">
    <source>
        <dbReference type="Proteomes" id="UP000459586"/>
    </source>
</evidence>
<dbReference type="EMBL" id="CACTWD010000024">
    <property type="protein sequence ID" value="CAA4707100.1"/>
    <property type="molecule type" value="Genomic_DNA"/>
</dbReference>
<dbReference type="Proteomes" id="UP000293434">
    <property type="component" value="Unassembled WGS sequence"/>
</dbReference>
<dbReference type="Proteomes" id="UP000505390">
    <property type="component" value="Unassembled WGS sequence"/>
</dbReference>
<dbReference type="EMBL" id="CACTPI010000021">
    <property type="protein sequence ID" value="CAA4168044.1"/>
    <property type="molecule type" value="Genomic_DNA"/>
</dbReference>
<dbReference type="Proteomes" id="UP000443506">
    <property type="component" value="Unassembled WGS sequence"/>
</dbReference>
<dbReference type="Proteomes" id="UP000459702">
    <property type="component" value="Unassembled WGS sequence"/>
</dbReference>
<gene>
    <name evidence="9" type="ORF">EIG94_01825</name>
    <name evidence="2" type="ORF">SAMEA1029512_02745</name>
    <name evidence="1" type="ORF">SAMEA1029528_02730</name>
    <name evidence="3" type="ORF">SAMEA2078260_02671</name>
    <name evidence="5" type="ORF">SAMEA2078588_02681</name>
    <name evidence="6" type="ORF">SAMEA2080344_02663</name>
    <name evidence="4" type="ORF">SAMEA2081063_02708</name>
    <name evidence="7" type="ORF">SAMEA4008575_02790</name>
    <name evidence="8" type="ORF">SAMEA70146418_02846</name>
</gene>
<dbReference type="Proteomes" id="UP000459586">
    <property type="component" value="Unassembled WGS sequence"/>
</dbReference>
<evidence type="ECO:0000313" key="1">
    <source>
        <dbReference type="EMBL" id="CAA4168044.1"/>
    </source>
</evidence>
<proteinExistence type="predicted"/>
<evidence type="ECO:0000313" key="9">
    <source>
        <dbReference type="EMBL" id="RZH95700.1"/>
    </source>
</evidence>
<sequence length="61" mass="7322">MQQPIDILIMLTKEYLRLLEKRKEVQPNLSYSYERVSKARIQRAALMLRETMLDVENGRLK</sequence>
<dbReference type="Proteomes" id="UP000442782">
    <property type="component" value="Unassembled WGS sequence"/>
</dbReference>
<evidence type="ECO:0000313" key="17">
    <source>
        <dbReference type="Proteomes" id="UP000505390"/>
    </source>
</evidence>
<evidence type="ECO:0000313" key="12">
    <source>
        <dbReference type="Proteomes" id="UP000442782"/>
    </source>
</evidence>
<dbReference type="EMBL" id="CAIIGD010000018">
    <property type="protein sequence ID" value="CAC8238857.1"/>
    <property type="molecule type" value="Genomic_DNA"/>
</dbReference>
<evidence type="ECO:0000313" key="10">
    <source>
        <dbReference type="Proteomes" id="UP000293434"/>
    </source>
</evidence>
<evidence type="ECO:0000313" key="3">
    <source>
        <dbReference type="EMBL" id="CAA4399358.1"/>
    </source>
</evidence>
<evidence type="ECO:0000313" key="14">
    <source>
        <dbReference type="Proteomes" id="UP000443708"/>
    </source>
</evidence>
<reference evidence="9 10" key="1">
    <citation type="submission" date="2018-11" db="EMBL/GenBank/DDBJ databases">
        <title>Genomic profiling of Staphylococcus species from a Poultry farm system in KwaZulu-Natal, South Africa.</title>
        <authorList>
            <person name="Amoako D.G."/>
            <person name="Somboro A.M."/>
            <person name="Abia A.L.K."/>
            <person name="Bester L.A."/>
            <person name="Essack S.Y."/>
        </authorList>
    </citation>
    <scope>NUCLEOTIDE SEQUENCE [LARGE SCALE GENOMIC DNA]</scope>
    <source>
        <strain evidence="9 10">SA9</strain>
    </source>
</reference>
<dbReference type="EMBL" id="CACTQT010000023">
    <property type="protein sequence ID" value="CAA4399358.1"/>
    <property type="molecule type" value="Genomic_DNA"/>
</dbReference>
<dbReference type="EMBL" id="CACURZ010000022">
    <property type="protein sequence ID" value="CAA6391250.1"/>
    <property type="molecule type" value="Genomic_DNA"/>
</dbReference>
<dbReference type="Proteomes" id="UP000507112">
    <property type="component" value="Unassembled WGS sequence"/>
</dbReference>
<dbReference type="EMBL" id="CAIGXB010000017">
    <property type="protein sequence ID" value="CAC5811462.1"/>
    <property type="molecule type" value="Genomic_DNA"/>
</dbReference>
<evidence type="ECO:0000313" key="18">
    <source>
        <dbReference type="Proteomes" id="UP000507112"/>
    </source>
</evidence>
<evidence type="ECO:0000313" key="5">
    <source>
        <dbReference type="EMBL" id="CAA6128801.1"/>
    </source>
</evidence>
<evidence type="ECO:0000313" key="16">
    <source>
        <dbReference type="Proteomes" id="UP000459702"/>
    </source>
</evidence>